<evidence type="ECO:0000313" key="3">
    <source>
        <dbReference type="EMBL" id="KAK7820533.1"/>
    </source>
</evidence>
<dbReference type="Proteomes" id="UP001488838">
    <property type="component" value="Unassembled WGS sequence"/>
</dbReference>
<keyword evidence="4" id="KW-1185">Reference proteome</keyword>
<keyword evidence="1" id="KW-0175">Coiled coil</keyword>
<name>A0AAW0J170_MYOGA</name>
<dbReference type="EMBL" id="JBBHLL010000071">
    <property type="protein sequence ID" value="KAK7820533.1"/>
    <property type="molecule type" value="Genomic_DNA"/>
</dbReference>
<evidence type="ECO:0000256" key="2">
    <source>
        <dbReference type="SAM" id="MobiDB-lite"/>
    </source>
</evidence>
<comment type="caution">
    <text evidence="3">The sequence shown here is derived from an EMBL/GenBank/DDBJ whole genome shotgun (WGS) entry which is preliminary data.</text>
</comment>
<reference evidence="3 4" key="1">
    <citation type="journal article" date="2023" name="bioRxiv">
        <title>Conserved and derived expression patterns and positive selection on dental genes reveal complex evolutionary context of ever-growing rodent molars.</title>
        <authorList>
            <person name="Calamari Z.T."/>
            <person name="Song A."/>
            <person name="Cohen E."/>
            <person name="Akter M."/>
            <person name="Roy R.D."/>
            <person name="Hallikas O."/>
            <person name="Christensen M.M."/>
            <person name="Li P."/>
            <person name="Marangoni P."/>
            <person name="Jernvall J."/>
            <person name="Klein O.D."/>
        </authorList>
    </citation>
    <scope>NUCLEOTIDE SEQUENCE [LARGE SCALE GENOMIC DNA]</scope>
    <source>
        <strain evidence="3">V071</strain>
    </source>
</reference>
<accession>A0AAW0J170</accession>
<evidence type="ECO:0000256" key="1">
    <source>
        <dbReference type="SAM" id="Coils"/>
    </source>
</evidence>
<protein>
    <submittedName>
        <fullName evidence="3">Uncharacterized protein</fullName>
    </submittedName>
</protein>
<organism evidence="3 4">
    <name type="scientific">Myodes glareolus</name>
    <name type="common">Bank vole</name>
    <name type="synonym">Clethrionomys glareolus</name>
    <dbReference type="NCBI Taxonomy" id="447135"/>
    <lineage>
        <taxon>Eukaryota</taxon>
        <taxon>Metazoa</taxon>
        <taxon>Chordata</taxon>
        <taxon>Craniata</taxon>
        <taxon>Vertebrata</taxon>
        <taxon>Euteleostomi</taxon>
        <taxon>Mammalia</taxon>
        <taxon>Eutheria</taxon>
        <taxon>Euarchontoglires</taxon>
        <taxon>Glires</taxon>
        <taxon>Rodentia</taxon>
        <taxon>Myomorpha</taxon>
        <taxon>Muroidea</taxon>
        <taxon>Cricetidae</taxon>
        <taxon>Arvicolinae</taxon>
        <taxon>Myodes</taxon>
    </lineage>
</organism>
<evidence type="ECO:0000313" key="4">
    <source>
        <dbReference type="Proteomes" id="UP001488838"/>
    </source>
</evidence>
<sequence>MTGVYGAKENPAGMGSYAGVYGSHENFPEVNSSRQKVGAWKQRTEERGPCHDSCALMMACCPQTTNVYELVSRGVAVVLLEELQSAVQLIESSSLDSPVRMTAAQRGDVPGCTYLIVALDGVHEGFIGHNLGLPIEESLEPVLDCLQLLLADLRREKENFEEQHETRVERASSALKSIPFDAYDYRLAETLQPWEAFLTAKSFPHHPFLTFGLCPTLDCLLFSLESRALSKQKAGAEEVESITNTLEDESVWSVDQTLGSIPGRHKPAVVGTPQRTGITSSESLVKVKPSSSFPTKTFPPPRHYITHSGRMVRNNLGLGGQRAKLKMPSKVEKASPPNSDIPAYFKVGKLFMEKPRSSSASDAKTQILLSSLSSDSNGRRQAAAAEALPRMMDEANYRDS</sequence>
<dbReference type="AlphaFoldDB" id="A0AAW0J170"/>
<feature type="compositionally biased region" description="Basic and acidic residues" evidence="2">
    <location>
        <begin position="391"/>
        <end position="400"/>
    </location>
</feature>
<feature type="coiled-coil region" evidence="1">
    <location>
        <begin position="143"/>
        <end position="170"/>
    </location>
</feature>
<feature type="region of interest" description="Disordered" evidence="2">
    <location>
        <begin position="370"/>
        <end position="400"/>
    </location>
</feature>
<proteinExistence type="predicted"/>
<gene>
    <name evidence="3" type="ORF">U0070_006302</name>
</gene>